<accession>E3NN25</accession>
<feature type="chain" id="PRO_5003178822" evidence="1">
    <location>
        <begin position="24"/>
        <end position="159"/>
    </location>
</feature>
<feature type="signal peptide" evidence="1">
    <location>
        <begin position="1"/>
        <end position="23"/>
    </location>
</feature>
<name>E3NN25_CAERE</name>
<dbReference type="AlphaFoldDB" id="E3NN25"/>
<dbReference type="Proteomes" id="UP000008281">
    <property type="component" value="Unassembled WGS sequence"/>
</dbReference>
<evidence type="ECO:0000313" key="3">
    <source>
        <dbReference type="Proteomes" id="UP000008281"/>
    </source>
</evidence>
<evidence type="ECO:0000256" key="1">
    <source>
        <dbReference type="SAM" id="SignalP"/>
    </source>
</evidence>
<dbReference type="InParanoid" id="E3NN25"/>
<dbReference type="FunCoup" id="E3NN25">
    <property type="interactions" value="415"/>
</dbReference>
<dbReference type="CTD" id="9828292"/>
<dbReference type="OMA" id="ETIDRMY"/>
<gene>
    <name evidence="2" type="ORF">CRE_11537</name>
</gene>
<keyword evidence="1" id="KW-0732">Signal</keyword>
<evidence type="ECO:0000313" key="2">
    <source>
        <dbReference type="EMBL" id="EFP09949.1"/>
    </source>
</evidence>
<protein>
    <submittedName>
        <fullName evidence="2">Uncharacterized protein</fullName>
    </submittedName>
</protein>
<dbReference type="RefSeq" id="XP_003090195.2">
    <property type="nucleotide sequence ID" value="XM_003090147.2"/>
</dbReference>
<keyword evidence="3" id="KW-1185">Reference proteome</keyword>
<dbReference type="KEGG" id="crq:GCK72_003109"/>
<proteinExistence type="predicted"/>
<dbReference type="GeneID" id="9828292"/>
<sequence>MSPTSLVLLITAIAVTPIYSASAQSSGAVKVGDDCDLGTRHRIGKGSYYEECVSKYETAGCFASWETDESAQFVKHSETIDRMYKNNAVGFRYKCEMSNGYISFAPIGCVLNKKDGLELLELNASGQLDNGQNVKCKQNNEGEFSFEFGSEAAAGANSQ</sequence>
<reference evidence="2" key="1">
    <citation type="submission" date="2007-07" db="EMBL/GenBank/DDBJ databases">
        <title>PCAP assembly of the Caenorhabditis remanei genome.</title>
        <authorList>
            <consortium name="The Caenorhabditis remanei Sequencing Consortium"/>
            <person name="Wilson R.K."/>
        </authorList>
    </citation>
    <scope>NUCLEOTIDE SEQUENCE [LARGE SCALE GENOMIC DNA]</scope>
    <source>
        <strain evidence="2">PB4641</strain>
    </source>
</reference>
<organism evidence="3">
    <name type="scientific">Caenorhabditis remanei</name>
    <name type="common">Caenorhabditis vulgaris</name>
    <dbReference type="NCBI Taxonomy" id="31234"/>
    <lineage>
        <taxon>Eukaryota</taxon>
        <taxon>Metazoa</taxon>
        <taxon>Ecdysozoa</taxon>
        <taxon>Nematoda</taxon>
        <taxon>Chromadorea</taxon>
        <taxon>Rhabditida</taxon>
        <taxon>Rhabditina</taxon>
        <taxon>Rhabditomorpha</taxon>
        <taxon>Rhabditoidea</taxon>
        <taxon>Rhabditidae</taxon>
        <taxon>Peloderinae</taxon>
        <taxon>Caenorhabditis</taxon>
    </lineage>
</organism>
<dbReference type="HOGENOM" id="CLU_1779140_0_0_1"/>
<dbReference type="OrthoDB" id="5821402at2759"/>
<dbReference type="eggNOG" id="ENOG502THIF">
    <property type="taxonomic scope" value="Eukaryota"/>
</dbReference>
<dbReference type="EMBL" id="DS269145">
    <property type="protein sequence ID" value="EFP09949.1"/>
    <property type="molecule type" value="Genomic_DNA"/>
</dbReference>